<dbReference type="CDD" id="cd02440">
    <property type="entry name" value="AdoMet_MTases"/>
    <property type="match status" value="1"/>
</dbReference>
<evidence type="ECO:0000256" key="8">
    <source>
        <dbReference type="ARBA" id="ARBA00022884"/>
    </source>
</evidence>
<evidence type="ECO:0000313" key="19">
    <source>
        <dbReference type="Proteomes" id="UP001558652"/>
    </source>
</evidence>
<dbReference type="EC" id="2.1.1.214" evidence="12"/>
<dbReference type="Pfam" id="PF01170">
    <property type="entry name" value="UPF0020"/>
    <property type="match status" value="1"/>
</dbReference>
<name>A0ABD0Y8N4_9HEMI</name>
<dbReference type="SUPFAM" id="SSF53335">
    <property type="entry name" value="S-adenosyl-L-methionine-dependent methyltransferases"/>
    <property type="match status" value="1"/>
</dbReference>
<evidence type="ECO:0000256" key="4">
    <source>
        <dbReference type="ARBA" id="ARBA00022603"/>
    </source>
</evidence>
<comment type="catalytic activity">
    <reaction evidence="9">
        <text>guanosine(10) in tRNA + S-adenosyl-L-methionine = N(2)-methylguanosine(10) in tRNA + S-adenosyl-L-homocysteine + H(+)</text>
        <dbReference type="Rhea" id="RHEA:43128"/>
        <dbReference type="Rhea" id="RHEA-COMP:10355"/>
        <dbReference type="Rhea" id="RHEA-COMP:10357"/>
        <dbReference type="ChEBI" id="CHEBI:15378"/>
        <dbReference type="ChEBI" id="CHEBI:57856"/>
        <dbReference type="ChEBI" id="CHEBI:59789"/>
        <dbReference type="ChEBI" id="CHEBI:74269"/>
        <dbReference type="ChEBI" id="CHEBI:74481"/>
        <dbReference type="EC" id="2.1.1.214"/>
    </reaction>
    <physiologicalReaction direction="left-to-right" evidence="9">
        <dbReference type="Rhea" id="RHEA:43129"/>
    </physiologicalReaction>
</comment>
<evidence type="ECO:0000256" key="1">
    <source>
        <dbReference type="ARBA" id="ARBA00004496"/>
    </source>
</evidence>
<keyword evidence="2" id="KW-0963">Cytoplasm</keyword>
<evidence type="ECO:0000256" key="9">
    <source>
        <dbReference type="ARBA" id="ARBA00050985"/>
    </source>
</evidence>
<dbReference type="PANTHER" id="PTHR13370:SF3">
    <property type="entry name" value="TRNA (GUANINE(10)-N2)-METHYLTRANSFERASE HOMOLOG"/>
    <property type="match status" value="1"/>
</dbReference>
<dbReference type="GO" id="GO:0005737">
    <property type="term" value="C:cytoplasm"/>
    <property type="evidence" value="ECO:0007669"/>
    <property type="project" value="UniProtKB-SubCell"/>
</dbReference>
<comment type="subunit">
    <text evidence="11">Part of the heterodimeric TRMT11-TRM112 methyltransferase complex; this complex forms an active tRNA methyltransferase, where TRMT112 acts as an activator of the catalytic subunit TRMT11.</text>
</comment>
<organism evidence="18 19">
    <name type="scientific">Ranatra chinensis</name>
    <dbReference type="NCBI Taxonomy" id="642074"/>
    <lineage>
        <taxon>Eukaryota</taxon>
        <taxon>Metazoa</taxon>
        <taxon>Ecdysozoa</taxon>
        <taxon>Arthropoda</taxon>
        <taxon>Hexapoda</taxon>
        <taxon>Insecta</taxon>
        <taxon>Pterygota</taxon>
        <taxon>Neoptera</taxon>
        <taxon>Paraneoptera</taxon>
        <taxon>Hemiptera</taxon>
        <taxon>Heteroptera</taxon>
        <taxon>Panheteroptera</taxon>
        <taxon>Nepomorpha</taxon>
        <taxon>Nepidae</taxon>
        <taxon>Ranatrinae</taxon>
        <taxon>Ranatra</taxon>
    </lineage>
</organism>
<dbReference type="PIRSF" id="PIRSF017259">
    <property type="entry name" value="tRNA_mtfrase_TRM11"/>
    <property type="match status" value="1"/>
</dbReference>
<dbReference type="EMBL" id="JBFDAA010000012">
    <property type="protein sequence ID" value="KAL1123034.1"/>
    <property type="molecule type" value="Genomic_DNA"/>
</dbReference>
<dbReference type="InterPro" id="IPR000241">
    <property type="entry name" value="RlmKL-like_Mtase"/>
</dbReference>
<comment type="function">
    <text evidence="10">Catalytic subunit of the TRMT11-TRM112 methyltransferase complex, that specifically mediates the S-adenosyl-L-methionine-dependent N(2)-methylation of guanosine nucleotide at position 10 (m2G10) in tRNAs. This is one of the major tRNA (guanine-N(2))-methyltransferases.</text>
</comment>
<dbReference type="Gene3D" id="3.40.50.150">
    <property type="entry name" value="Vaccinia Virus protein VP39"/>
    <property type="match status" value="1"/>
</dbReference>
<accession>A0ABD0Y8N4</accession>
<dbReference type="Proteomes" id="UP001558652">
    <property type="component" value="Unassembled WGS sequence"/>
</dbReference>
<evidence type="ECO:0000259" key="17">
    <source>
        <dbReference type="Pfam" id="PF25904"/>
    </source>
</evidence>
<comment type="caution">
    <text evidence="18">The sequence shown here is derived from an EMBL/GenBank/DDBJ whole genome shotgun (WGS) entry which is preliminary data.</text>
</comment>
<evidence type="ECO:0000256" key="11">
    <source>
        <dbReference type="ARBA" id="ARBA00065434"/>
    </source>
</evidence>
<evidence type="ECO:0000256" key="15">
    <source>
        <dbReference type="PROSITE-ProRule" id="PRU00959"/>
    </source>
</evidence>
<dbReference type="PROSITE" id="PS00092">
    <property type="entry name" value="N6_MTASE"/>
    <property type="match status" value="1"/>
</dbReference>
<keyword evidence="8 15" id="KW-0694">RNA-binding</keyword>
<evidence type="ECO:0000313" key="18">
    <source>
        <dbReference type="EMBL" id="KAL1123034.1"/>
    </source>
</evidence>
<dbReference type="GO" id="GO:0000049">
    <property type="term" value="F:tRNA binding"/>
    <property type="evidence" value="ECO:0007669"/>
    <property type="project" value="UniProtKB-UniRule"/>
</dbReference>
<evidence type="ECO:0000256" key="6">
    <source>
        <dbReference type="ARBA" id="ARBA00022691"/>
    </source>
</evidence>
<evidence type="ECO:0000256" key="12">
    <source>
        <dbReference type="ARBA" id="ARBA00066937"/>
    </source>
</evidence>
<dbReference type="Pfam" id="PF25904">
    <property type="entry name" value="Tmrp11_N"/>
    <property type="match status" value="1"/>
</dbReference>
<gene>
    <name evidence="18" type="ORF">AAG570_002122</name>
</gene>
<evidence type="ECO:0000256" key="5">
    <source>
        <dbReference type="ARBA" id="ARBA00022679"/>
    </source>
</evidence>
<feature type="domain" description="tRNA (guanine(10)-N(2))-methyltransferase TRMT11 N-terminal" evidence="17">
    <location>
        <begin position="1"/>
        <end position="134"/>
    </location>
</feature>
<feature type="domain" description="Ribosomal RNA large subunit methyltransferase K/L-like methyltransferase" evidence="16">
    <location>
        <begin position="144"/>
        <end position="270"/>
    </location>
</feature>
<keyword evidence="4 15" id="KW-0489">Methyltransferase</keyword>
<evidence type="ECO:0000259" key="16">
    <source>
        <dbReference type="Pfam" id="PF01170"/>
    </source>
</evidence>
<keyword evidence="3 15" id="KW-0820">tRNA-binding</keyword>
<evidence type="ECO:0000256" key="10">
    <source>
        <dbReference type="ARBA" id="ARBA00056270"/>
    </source>
</evidence>
<keyword evidence="19" id="KW-1185">Reference proteome</keyword>
<dbReference type="InterPro" id="IPR016691">
    <property type="entry name" value="TRMT11"/>
</dbReference>
<protein>
    <recommendedName>
        <fullName evidence="13">tRNA (guanine(10)-N(2))-methyltransferase TRMT11</fullName>
        <ecNumber evidence="12">2.1.1.214</ecNumber>
    </recommendedName>
    <alternativeName>
        <fullName evidence="14">tRNA methyltransferase 11 homolog</fullName>
    </alternativeName>
</protein>
<dbReference type="AlphaFoldDB" id="A0ABD0Y8N4"/>
<keyword evidence="6 15" id="KW-0949">S-adenosyl-L-methionine</keyword>
<comment type="subcellular location">
    <subcellularLocation>
        <location evidence="1">Cytoplasm</location>
    </subcellularLocation>
</comment>
<comment type="similarity">
    <text evidence="15">Belongs to the class I-like SAM-binding methyltransferase superfamily. TRM11 methyltransferase family.</text>
</comment>
<evidence type="ECO:0000256" key="7">
    <source>
        <dbReference type="ARBA" id="ARBA00022694"/>
    </source>
</evidence>
<evidence type="ECO:0000256" key="14">
    <source>
        <dbReference type="ARBA" id="ARBA00075308"/>
    </source>
</evidence>
<evidence type="ECO:0000256" key="13">
    <source>
        <dbReference type="ARBA" id="ARBA00067484"/>
    </source>
</evidence>
<reference evidence="18 19" key="1">
    <citation type="submission" date="2024-07" db="EMBL/GenBank/DDBJ databases">
        <title>Chromosome-level genome assembly of the water stick insect Ranatra chinensis (Heteroptera: Nepidae).</title>
        <authorList>
            <person name="Liu X."/>
        </authorList>
    </citation>
    <scope>NUCLEOTIDE SEQUENCE [LARGE SCALE GENOMIC DNA]</scope>
    <source>
        <strain evidence="18">Cailab_2021Rc</strain>
        <tissue evidence="18">Muscle</tissue>
    </source>
</reference>
<feature type="non-terminal residue" evidence="18">
    <location>
        <position position="1"/>
    </location>
</feature>
<dbReference type="GO" id="GO:0043527">
    <property type="term" value="C:tRNA methyltransferase complex"/>
    <property type="evidence" value="ECO:0007669"/>
    <property type="project" value="UniProtKB-ARBA"/>
</dbReference>
<dbReference type="InterPro" id="IPR029063">
    <property type="entry name" value="SAM-dependent_MTases_sf"/>
</dbReference>
<dbReference type="GO" id="GO:0008033">
    <property type="term" value="P:tRNA processing"/>
    <property type="evidence" value="ECO:0007669"/>
    <property type="project" value="UniProtKB-UniRule"/>
</dbReference>
<evidence type="ECO:0000256" key="2">
    <source>
        <dbReference type="ARBA" id="ARBA00022490"/>
    </source>
</evidence>
<dbReference type="InterPro" id="IPR059073">
    <property type="entry name" value="TRMT11_N"/>
</dbReference>
<evidence type="ECO:0000256" key="3">
    <source>
        <dbReference type="ARBA" id="ARBA00022555"/>
    </source>
</evidence>
<proteinExistence type="inferred from homology"/>
<dbReference type="GO" id="GO:0160102">
    <property type="term" value="F:tRNA (guanine(10)-N2)-methyltransferase activity"/>
    <property type="evidence" value="ECO:0007669"/>
    <property type="project" value="UniProtKB-EC"/>
</dbReference>
<sequence length="423" mass="48077">QPFWIVELDSDHAAEKIASRSVTVRCIVDLWASAIEMADLHRQLHSLPSEWMRPYSSPEVSFKIKVETFCNSQTQEEKVDKIESFNYLPLNGPVRLKHPDLVLQFIEYFGLEPNSIPKKPLHVFFGRVVAEGQRDLINKFSLKKRKFIGNTSMDPQLSLIMANQAKVKDGSLVLDPFAGTGSLLIAAAQFGGYVIGTDIDYLMIHGKSRPTRKQHRDRPRHNESVLSNMQQYGLSHHYLDMVVADASLPLWKPSLVLDAVITDPPYGIREAMERVGTSREGSGAISEEYLGSHIPSKVQYSMHQLMDDLLRFSANHLVLGGRLVTWIPVIRNEYNEEKSIPKHDCLELVSNSEQILSTASSRRLLTYEKICDPKNKTSSENVPSLNDETFREKYYKIVEEIRRDRKLKSSPTQRGHECADGKT</sequence>
<keyword evidence="5 15" id="KW-0808">Transferase</keyword>
<dbReference type="InterPro" id="IPR002052">
    <property type="entry name" value="DNA_methylase_N6_adenine_CS"/>
</dbReference>
<dbReference type="PROSITE" id="PS51627">
    <property type="entry name" value="SAM_MT_TRM11"/>
    <property type="match status" value="1"/>
</dbReference>
<keyword evidence="7 15" id="KW-0819">tRNA processing</keyword>
<dbReference type="PANTHER" id="PTHR13370">
    <property type="entry name" value="RNA METHYLASE-RELATED"/>
    <property type="match status" value="1"/>
</dbReference>
<dbReference type="GO" id="GO:0032259">
    <property type="term" value="P:methylation"/>
    <property type="evidence" value="ECO:0007669"/>
    <property type="project" value="UniProtKB-UniRule"/>
</dbReference>